<evidence type="ECO:0000256" key="1">
    <source>
        <dbReference type="SAM" id="MobiDB-lite"/>
    </source>
</evidence>
<dbReference type="Pfam" id="PF01936">
    <property type="entry name" value="NYN"/>
    <property type="match status" value="1"/>
</dbReference>
<dbReference type="PANTHER" id="PTHR35811:SF1">
    <property type="entry name" value="HTH OST-TYPE DOMAIN-CONTAINING PROTEIN"/>
    <property type="match status" value="1"/>
</dbReference>
<name>A0A0B9AI42_9SPHN</name>
<dbReference type="EMBL" id="JRVC01000002">
    <property type="protein sequence ID" value="KHS48978.1"/>
    <property type="molecule type" value="Genomic_DNA"/>
</dbReference>
<sequence length="249" mass="27256">MNTVQNKKRVAIMIDGENVPASTMSKIEAIATSLGDVQLRRVYGNFANGANGEWIDHSKDHPLDVRQVTPSKNKKNTTDIALAVETVEIVLRKGFDCVCIASNDRDFQPLVEFLRREGAEVHGFGGDAADLKLRNSCSKYHIVLNTRKAAATSSEKVEKPTAAATKAKPPQEPSKSEAANWAKVREALNELASQREWVALPELATVLSKAKLQPASFGSRSWLQVFKKDGRFAVEKIAGSTQSQVRLVA</sequence>
<dbReference type="InterPro" id="IPR021139">
    <property type="entry name" value="NYN"/>
</dbReference>
<protein>
    <submittedName>
        <fullName evidence="3">NYN domain protein</fullName>
    </submittedName>
</protein>
<dbReference type="AlphaFoldDB" id="A0A0B9AI42"/>
<feature type="region of interest" description="Disordered" evidence="1">
    <location>
        <begin position="151"/>
        <end position="178"/>
    </location>
</feature>
<dbReference type="PATRIC" id="fig|48936.3.peg.418"/>
<dbReference type="PANTHER" id="PTHR35811">
    <property type="entry name" value="SLR1870 PROTEIN"/>
    <property type="match status" value="1"/>
</dbReference>
<dbReference type="Gene3D" id="3.40.50.1010">
    <property type="entry name" value="5'-nuclease"/>
    <property type="match status" value="1"/>
</dbReference>
<dbReference type="Proteomes" id="UP000031338">
    <property type="component" value="Unassembled WGS sequence"/>
</dbReference>
<accession>A0A0B9AI42</accession>
<organism evidence="3 4">
    <name type="scientific">Novosphingobium subterraneum</name>
    <dbReference type="NCBI Taxonomy" id="48936"/>
    <lineage>
        <taxon>Bacteria</taxon>
        <taxon>Pseudomonadati</taxon>
        <taxon>Pseudomonadota</taxon>
        <taxon>Alphaproteobacteria</taxon>
        <taxon>Sphingomonadales</taxon>
        <taxon>Sphingomonadaceae</taxon>
        <taxon>Novosphingobium</taxon>
    </lineage>
</organism>
<keyword evidence="4" id="KW-1185">Reference proteome</keyword>
<feature type="domain" description="NYN" evidence="2">
    <location>
        <begin position="9"/>
        <end position="142"/>
    </location>
</feature>
<evidence type="ECO:0000259" key="2">
    <source>
        <dbReference type="Pfam" id="PF01936"/>
    </source>
</evidence>
<dbReference type="GO" id="GO:0004540">
    <property type="term" value="F:RNA nuclease activity"/>
    <property type="evidence" value="ECO:0007669"/>
    <property type="project" value="InterPro"/>
</dbReference>
<proteinExistence type="predicted"/>
<gene>
    <name evidence="3" type="ORF">NJ75_00410</name>
</gene>
<dbReference type="CDD" id="cd11297">
    <property type="entry name" value="PIN_LabA-like_N_1"/>
    <property type="match status" value="1"/>
</dbReference>
<evidence type="ECO:0000313" key="4">
    <source>
        <dbReference type="Proteomes" id="UP000031338"/>
    </source>
</evidence>
<reference evidence="3 4" key="1">
    <citation type="submission" date="2014-10" db="EMBL/GenBank/DDBJ databases">
        <title>Draft genome sequence of Novosphingobium subterraneum DSM 12447.</title>
        <authorList>
            <person name="Gan H.M."/>
            <person name="Gan H.Y."/>
            <person name="Savka M.A."/>
        </authorList>
    </citation>
    <scope>NUCLEOTIDE SEQUENCE [LARGE SCALE GENOMIC DNA]</scope>
    <source>
        <strain evidence="3 4">DSM 12447</strain>
    </source>
</reference>
<dbReference type="RefSeq" id="WP_039331036.1">
    <property type="nucleotide sequence ID" value="NZ_JRVC01000002.1"/>
</dbReference>
<evidence type="ECO:0000313" key="3">
    <source>
        <dbReference type="EMBL" id="KHS48978.1"/>
    </source>
</evidence>
<comment type="caution">
    <text evidence="3">The sequence shown here is derived from an EMBL/GenBank/DDBJ whole genome shotgun (WGS) entry which is preliminary data.</text>
</comment>
<dbReference type="STRING" id="48936.NJ75_00410"/>